<dbReference type="EMBL" id="JAPQKT010000009">
    <property type="protein sequence ID" value="KAJ5220638.1"/>
    <property type="molecule type" value="Genomic_DNA"/>
</dbReference>
<dbReference type="Pfam" id="PF00618">
    <property type="entry name" value="RasGEF_N"/>
    <property type="match status" value="1"/>
</dbReference>
<dbReference type="RefSeq" id="XP_056495561.1">
    <property type="nucleotide sequence ID" value="XM_056648430.1"/>
</dbReference>
<dbReference type="PANTHER" id="PTHR23113:SF368">
    <property type="entry name" value="CELL DIVISION CONTROL PROTEIN 25"/>
    <property type="match status" value="1"/>
</dbReference>
<dbReference type="SMART" id="SM00147">
    <property type="entry name" value="RasGEF"/>
    <property type="match status" value="1"/>
</dbReference>
<dbReference type="InterPro" id="IPR001895">
    <property type="entry name" value="RASGEF_cat_dom"/>
</dbReference>
<sequence length="466" mass="52937">MDSRATKERKSSISQHSEFAKTLIYDYTGGIEIVKAGTLPALVEYLTRHDKLDAAFNRTFLTTYKYFLSTKELIRHLINRFENKPPDLDPSDFTEWSENIRPLVRLRVINIFKQWLESFWVDSSRCDATTSQDLLEIKSFVYRINDASEAVAARQLLSIIQCRLEGVTNIKTFQPSLSNSPKPILPKKLSKLQFMKIDAKEIARQLTIMESSMFSKIQPRELLNKSWSNKDNSGGPGPAPHIRASIRYSNQVSNWVVALILAEPELKKRTQVIGHLVNVASVCYSLQNYSTVISILSGLESAPIYRLSRTWAMVTERSCNTLSPLQAMISSAQNYQAYREIIRSAVPPCIPFLGLFLKDLTFIEDGNPNLTSDGLINFHKYSMLVSTIQEVQRFKEAPYCLQPVPELQEYLATQLQSAPELHELWPRSCELEPRGRGDESRLRDTYTATGGMTTSMVVACMVMDPD</sequence>
<organism evidence="5 6">
    <name type="scientific">Penicillium citrinum</name>
    <dbReference type="NCBI Taxonomy" id="5077"/>
    <lineage>
        <taxon>Eukaryota</taxon>
        <taxon>Fungi</taxon>
        <taxon>Dikarya</taxon>
        <taxon>Ascomycota</taxon>
        <taxon>Pezizomycotina</taxon>
        <taxon>Eurotiomycetes</taxon>
        <taxon>Eurotiomycetidae</taxon>
        <taxon>Eurotiales</taxon>
        <taxon>Aspergillaceae</taxon>
        <taxon>Penicillium</taxon>
    </lineage>
</organism>
<dbReference type="PROSITE" id="PS50009">
    <property type="entry name" value="RASGEF_CAT"/>
    <property type="match status" value="1"/>
</dbReference>
<dbReference type="Gene3D" id="1.10.840.10">
    <property type="entry name" value="Ras guanine-nucleotide exchange factors catalytic domain"/>
    <property type="match status" value="1"/>
</dbReference>
<dbReference type="PANTHER" id="PTHR23113">
    <property type="entry name" value="GUANINE NUCLEOTIDE EXCHANGE FACTOR"/>
    <property type="match status" value="1"/>
</dbReference>
<evidence type="ECO:0000259" key="4">
    <source>
        <dbReference type="PROSITE" id="PS50212"/>
    </source>
</evidence>
<dbReference type="InterPro" id="IPR036964">
    <property type="entry name" value="RASGEF_cat_dom_sf"/>
</dbReference>
<dbReference type="GO" id="GO:0007265">
    <property type="term" value="P:Ras protein signal transduction"/>
    <property type="evidence" value="ECO:0007669"/>
    <property type="project" value="TreeGrafter"/>
</dbReference>
<dbReference type="GeneID" id="81387597"/>
<dbReference type="SUPFAM" id="SSF48366">
    <property type="entry name" value="Ras GEF"/>
    <property type="match status" value="1"/>
</dbReference>
<dbReference type="PROSITE" id="PS50212">
    <property type="entry name" value="RASGEF_NTER"/>
    <property type="match status" value="1"/>
</dbReference>
<dbReference type="CDD" id="cd06224">
    <property type="entry name" value="REM"/>
    <property type="match status" value="1"/>
</dbReference>
<proteinExistence type="predicted"/>
<dbReference type="Gene3D" id="1.20.870.10">
    <property type="entry name" value="Son of sevenless (SoS) protein Chain: S domain 1"/>
    <property type="match status" value="1"/>
</dbReference>
<reference evidence="5" key="2">
    <citation type="journal article" date="2023" name="IMA Fungus">
        <title>Comparative genomic study of the Penicillium genus elucidates a diverse pangenome and 15 lateral gene transfer events.</title>
        <authorList>
            <person name="Petersen C."/>
            <person name="Sorensen T."/>
            <person name="Nielsen M.R."/>
            <person name="Sondergaard T.E."/>
            <person name="Sorensen J.L."/>
            <person name="Fitzpatrick D.A."/>
            <person name="Frisvad J.C."/>
            <person name="Nielsen K.L."/>
        </authorList>
    </citation>
    <scope>NUCLEOTIDE SEQUENCE</scope>
    <source>
        <strain evidence="5">IBT 23319</strain>
    </source>
</reference>
<evidence type="ECO:0000256" key="2">
    <source>
        <dbReference type="PROSITE-ProRule" id="PRU00168"/>
    </source>
</evidence>
<evidence type="ECO:0000256" key="1">
    <source>
        <dbReference type="ARBA" id="ARBA00022658"/>
    </source>
</evidence>
<dbReference type="AlphaFoldDB" id="A0A9W9TFD0"/>
<dbReference type="InterPro" id="IPR000651">
    <property type="entry name" value="Ras-like_Gua-exchang_fac_N"/>
</dbReference>
<evidence type="ECO:0000313" key="6">
    <source>
        <dbReference type="Proteomes" id="UP001147733"/>
    </source>
</evidence>
<keyword evidence="6" id="KW-1185">Reference proteome</keyword>
<feature type="domain" description="N-terminal Ras-GEF" evidence="4">
    <location>
        <begin position="30"/>
        <end position="164"/>
    </location>
</feature>
<dbReference type="Proteomes" id="UP001147733">
    <property type="component" value="Unassembled WGS sequence"/>
</dbReference>
<dbReference type="InterPro" id="IPR019804">
    <property type="entry name" value="Ras_G-nucl-exch_fac_CS"/>
</dbReference>
<dbReference type="GO" id="GO:0005085">
    <property type="term" value="F:guanyl-nucleotide exchange factor activity"/>
    <property type="evidence" value="ECO:0007669"/>
    <property type="project" value="UniProtKB-KW"/>
</dbReference>
<dbReference type="PROSITE" id="PS00720">
    <property type="entry name" value="RASGEF"/>
    <property type="match status" value="1"/>
</dbReference>
<feature type="domain" description="Ras-GEF" evidence="3">
    <location>
        <begin position="198"/>
        <end position="434"/>
    </location>
</feature>
<dbReference type="GO" id="GO:0005886">
    <property type="term" value="C:plasma membrane"/>
    <property type="evidence" value="ECO:0007669"/>
    <property type="project" value="TreeGrafter"/>
</dbReference>
<evidence type="ECO:0000313" key="5">
    <source>
        <dbReference type="EMBL" id="KAJ5220638.1"/>
    </source>
</evidence>
<reference evidence="5" key="1">
    <citation type="submission" date="2022-11" db="EMBL/GenBank/DDBJ databases">
        <authorList>
            <person name="Petersen C."/>
        </authorList>
    </citation>
    <scope>NUCLEOTIDE SEQUENCE</scope>
    <source>
        <strain evidence="5">IBT 23319</strain>
    </source>
</reference>
<comment type="caution">
    <text evidence="5">The sequence shown here is derived from an EMBL/GenBank/DDBJ whole genome shotgun (WGS) entry which is preliminary data.</text>
</comment>
<name>A0A9W9TFD0_PENCI</name>
<protein>
    <submittedName>
        <fullName evidence="5">Uncharacterized protein</fullName>
    </submittedName>
</protein>
<dbReference type="SMART" id="SM00229">
    <property type="entry name" value="RasGEFN"/>
    <property type="match status" value="1"/>
</dbReference>
<accession>A0A9W9TFD0</accession>
<dbReference type="OrthoDB" id="546434at2759"/>
<dbReference type="InterPro" id="IPR023578">
    <property type="entry name" value="Ras_GEF_dom_sf"/>
</dbReference>
<evidence type="ECO:0000259" key="3">
    <source>
        <dbReference type="PROSITE" id="PS50009"/>
    </source>
</evidence>
<dbReference type="CDD" id="cd00155">
    <property type="entry name" value="RasGEF"/>
    <property type="match status" value="1"/>
</dbReference>
<keyword evidence="1 2" id="KW-0344">Guanine-nucleotide releasing factor</keyword>
<dbReference type="InterPro" id="IPR008937">
    <property type="entry name" value="Ras-like_GEF"/>
</dbReference>
<gene>
    <name evidence="5" type="ORF">N7469_009525</name>
</gene>
<dbReference type="Pfam" id="PF00617">
    <property type="entry name" value="RasGEF"/>
    <property type="match status" value="1"/>
</dbReference>